<dbReference type="Pfam" id="PF09916">
    <property type="entry name" value="DUF2145"/>
    <property type="match status" value="1"/>
</dbReference>
<dbReference type="RefSeq" id="WP_182220021.1">
    <property type="nucleotide sequence ID" value="NZ_JACEZS010000021.1"/>
</dbReference>
<feature type="region of interest" description="Disordered" evidence="1">
    <location>
        <begin position="99"/>
        <end position="118"/>
    </location>
</feature>
<protein>
    <submittedName>
        <fullName evidence="3">DUF2145 domain-containing protein</fullName>
    </submittedName>
</protein>
<proteinExistence type="predicted"/>
<evidence type="ECO:0000313" key="3">
    <source>
        <dbReference type="EMBL" id="MBA5607801.1"/>
    </source>
</evidence>
<dbReference type="AlphaFoldDB" id="A0A7W2EKY6"/>
<dbReference type="Proteomes" id="UP000566711">
    <property type="component" value="Unassembled WGS sequence"/>
</dbReference>
<dbReference type="PIRSF" id="PIRSF028477">
    <property type="entry name" value="UCP028477"/>
    <property type="match status" value="1"/>
</dbReference>
<name>A0A7W2EKY6_9BURK</name>
<feature type="compositionally biased region" description="Gly residues" evidence="1">
    <location>
        <begin position="101"/>
        <end position="114"/>
    </location>
</feature>
<dbReference type="EMBL" id="JACEZS010000021">
    <property type="protein sequence ID" value="MBA5607801.1"/>
    <property type="molecule type" value="Genomic_DNA"/>
</dbReference>
<feature type="chain" id="PRO_5031430868" evidence="2">
    <location>
        <begin position="25"/>
        <end position="329"/>
    </location>
</feature>
<comment type="caution">
    <text evidence="3">The sequence shown here is derived from an EMBL/GenBank/DDBJ whole genome shotgun (WGS) entry which is preliminary data.</text>
</comment>
<organism evidence="3 4">
    <name type="scientific">Rugamonas fusca</name>
    <dbReference type="NCBI Taxonomy" id="2758568"/>
    <lineage>
        <taxon>Bacteria</taxon>
        <taxon>Pseudomonadati</taxon>
        <taxon>Pseudomonadota</taxon>
        <taxon>Betaproteobacteria</taxon>
        <taxon>Burkholderiales</taxon>
        <taxon>Oxalobacteraceae</taxon>
        <taxon>Telluria group</taxon>
        <taxon>Rugamonas</taxon>
    </lineage>
</organism>
<feature type="signal peptide" evidence="2">
    <location>
        <begin position="1"/>
        <end position="24"/>
    </location>
</feature>
<keyword evidence="4" id="KW-1185">Reference proteome</keyword>
<dbReference type="PROSITE" id="PS51318">
    <property type="entry name" value="TAT"/>
    <property type="match status" value="1"/>
</dbReference>
<accession>A0A7W2EKY6</accession>
<evidence type="ECO:0000313" key="4">
    <source>
        <dbReference type="Proteomes" id="UP000566711"/>
    </source>
</evidence>
<evidence type="ECO:0000256" key="1">
    <source>
        <dbReference type="SAM" id="MobiDB-lite"/>
    </source>
</evidence>
<evidence type="ECO:0000256" key="2">
    <source>
        <dbReference type="SAM" id="SignalP"/>
    </source>
</evidence>
<dbReference type="InterPro" id="IPR014547">
    <property type="entry name" value="UCP028477"/>
</dbReference>
<gene>
    <name evidence="3" type="ORF">H3H36_20815</name>
</gene>
<sequence length="329" mass="35274">MTLRRALLRGIAGAALACAGVAHAAGLSGASRFCDSPHELNATEQDHLLRFAAVVREELDASAGSVALVSRSGLDLSRFGIRYSHAALAWRSAPAVAADGAPGGAEDGTPGGGTAPTTGAWSARQLYYACDESRPRIYDQGLAGFAMGTDDPALGYISVLRLPAAATPPLRTALLDNPRALHLLADQYSANAYAYGLAYQNCNQWLVEMLAVAWAGMSDADDLRARAQDWLRAQGYAPDPVDVGSRLLMLAPWFFPLLHLDDHPLPDRDAMRLQVSLPAALESFMRQRVPDSERVEICHDDKQVVVHHGWNPVAEGCVPGPDDRVVPFD</sequence>
<dbReference type="InterPro" id="IPR006311">
    <property type="entry name" value="TAT_signal"/>
</dbReference>
<reference evidence="3 4" key="1">
    <citation type="submission" date="2020-07" db="EMBL/GenBank/DDBJ databases">
        <title>Novel species isolated from subtropical streams in China.</title>
        <authorList>
            <person name="Lu H."/>
        </authorList>
    </citation>
    <scope>NUCLEOTIDE SEQUENCE [LARGE SCALE GENOMIC DNA]</scope>
    <source>
        <strain evidence="3 4">FT3S</strain>
    </source>
</reference>
<keyword evidence="2" id="KW-0732">Signal</keyword>